<feature type="region of interest" description="Disordered" evidence="1">
    <location>
        <begin position="108"/>
        <end position="128"/>
    </location>
</feature>
<keyword evidence="3" id="KW-1185">Reference proteome</keyword>
<evidence type="ECO:0000313" key="2">
    <source>
        <dbReference type="EMBL" id="KAF2753582.1"/>
    </source>
</evidence>
<dbReference type="AlphaFoldDB" id="A0A6A6VSL5"/>
<evidence type="ECO:0000313" key="3">
    <source>
        <dbReference type="Proteomes" id="UP000799437"/>
    </source>
</evidence>
<dbReference type="EMBL" id="ML996583">
    <property type="protein sequence ID" value="KAF2753582.1"/>
    <property type="molecule type" value="Genomic_DNA"/>
</dbReference>
<protein>
    <submittedName>
        <fullName evidence="2">Uncharacterized protein</fullName>
    </submittedName>
</protein>
<organism evidence="2 3">
    <name type="scientific">Pseudovirgaria hyperparasitica</name>
    <dbReference type="NCBI Taxonomy" id="470096"/>
    <lineage>
        <taxon>Eukaryota</taxon>
        <taxon>Fungi</taxon>
        <taxon>Dikarya</taxon>
        <taxon>Ascomycota</taxon>
        <taxon>Pezizomycotina</taxon>
        <taxon>Dothideomycetes</taxon>
        <taxon>Dothideomycetes incertae sedis</taxon>
        <taxon>Acrospermales</taxon>
        <taxon>Acrospermaceae</taxon>
        <taxon>Pseudovirgaria</taxon>
    </lineage>
</organism>
<feature type="compositionally biased region" description="Polar residues" evidence="1">
    <location>
        <begin position="54"/>
        <end position="69"/>
    </location>
</feature>
<feature type="region of interest" description="Disordered" evidence="1">
    <location>
        <begin position="47"/>
        <end position="77"/>
    </location>
</feature>
<reference evidence="2" key="1">
    <citation type="journal article" date="2020" name="Stud. Mycol.">
        <title>101 Dothideomycetes genomes: a test case for predicting lifestyles and emergence of pathogens.</title>
        <authorList>
            <person name="Haridas S."/>
            <person name="Albert R."/>
            <person name="Binder M."/>
            <person name="Bloem J."/>
            <person name="Labutti K."/>
            <person name="Salamov A."/>
            <person name="Andreopoulos B."/>
            <person name="Baker S."/>
            <person name="Barry K."/>
            <person name="Bills G."/>
            <person name="Bluhm B."/>
            <person name="Cannon C."/>
            <person name="Castanera R."/>
            <person name="Culley D."/>
            <person name="Daum C."/>
            <person name="Ezra D."/>
            <person name="Gonzalez J."/>
            <person name="Henrissat B."/>
            <person name="Kuo A."/>
            <person name="Liang C."/>
            <person name="Lipzen A."/>
            <person name="Lutzoni F."/>
            <person name="Magnuson J."/>
            <person name="Mondo S."/>
            <person name="Nolan M."/>
            <person name="Ohm R."/>
            <person name="Pangilinan J."/>
            <person name="Park H.-J."/>
            <person name="Ramirez L."/>
            <person name="Alfaro M."/>
            <person name="Sun H."/>
            <person name="Tritt A."/>
            <person name="Yoshinaga Y."/>
            <person name="Zwiers L.-H."/>
            <person name="Turgeon B."/>
            <person name="Goodwin S."/>
            <person name="Spatafora J."/>
            <person name="Crous P."/>
            <person name="Grigoriev I."/>
        </authorList>
    </citation>
    <scope>NUCLEOTIDE SEQUENCE</scope>
    <source>
        <strain evidence="2">CBS 121739</strain>
    </source>
</reference>
<gene>
    <name evidence="2" type="ORF">EJ05DRAFT_504679</name>
</gene>
<proteinExistence type="predicted"/>
<dbReference type="GeneID" id="54488661"/>
<dbReference type="Proteomes" id="UP000799437">
    <property type="component" value="Unassembled WGS sequence"/>
</dbReference>
<sequence>MLPDCARLAANVCLSQALASIRENLSTLLESYLATASMLIPPIQTLSPVPPARNDTTQAHKQHQQSSLASPHLISSHLIPPGPLGPNRIISPVNPPLSHISNRYRANPSESYYPKSSLPPPSALQRSARGLRKANTIIFTTDRPTN</sequence>
<dbReference type="RefSeq" id="XP_033596033.1">
    <property type="nucleotide sequence ID" value="XM_033747607.1"/>
</dbReference>
<name>A0A6A6VSL5_9PEZI</name>
<evidence type="ECO:0000256" key="1">
    <source>
        <dbReference type="SAM" id="MobiDB-lite"/>
    </source>
</evidence>
<accession>A0A6A6VSL5</accession>